<dbReference type="RefSeq" id="WP_112790361.1">
    <property type="nucleotide sequence ID" value="NZ_NAQV01000023.1"/>
</dbReference>
<protein>
    <submittedName>
        <fullName evidence="1">Uncharacterized protein</fullName>
    </submittedName>
</protein>
<evidence type="ECO:0000313" key="2">
    <source>
        <dbReference type="Proteomes" id="UP000249099"/>
    </source>
</evidence>
<accession>A0A328KPX8</accession>
<name>A0A328KPX8_9LACT</name>
<reference evidence="1 2" key="1">
    <citation type="submission" date="2017-03" db="EMBL/GenBank/DDBJ databases">
        <title>wgs assembly of Dolosigranulum pigrum KPL CDC strains.</title>
        <authorList>
            <person name="Brugger S.D."/>
            <person name="Pettigrew M."/>
            <person name="Kong Y."/>
            <person name="Lemon K.P."/>
        </authorList>
    </citation>
    <scope>NUCLEOTIDE SEQUENCE [LARGE SCALE GENOMIC DNA]</scope>
    <source>
        <strain evidence="1 2">KPL1931_CDC4294-98</strain>
    </source>
</reference>
<dbReference type="Proteomes" id="UP000249099">
    <property type="component" value="Unassembled WGS sequence"/>
</dbReference>
<sequence length="124" mass="14202">MNKSTKLLLVGLATGATVYFYKELVKNKKSENKEDNTDKYEYYKAFNGDVSLTSPSYVSFENMETKIAPLASKKDLEEMREDLESDLSYTQMHIVKVEKDLEDTLARVCYLEGLIAQKIGRNKV</sequence>
<evidence type="ECO:0000313" key="1">
    <source>
        <dbReference type="EMBL" id="RAN62413.1"/>
    </source>
</evidence>
<organism evidence="1 2">
    <name type="scientific">Dolosigranulum pigrum</name>
    <dbReference type="NCBI Taxonomy" id="29394"/>
    <lineage>
        <taxon>Bacteria</taxon>
        <taxon>Bacillati</taxon>
        <taxon>Bacillota</taxon>
        <taxon>Bacilli</taxon>
        <taxon>Lactobacillales</taxon>
        <taxon>Carnobacteriaceae</taxon>
        <taxon>Dolosigranulum</taxon>
    </lineage>
</organism>
<proteinExistence type="predicted"/>
<dbReference type="EMBL" id="NAQV01000023">
    <property type="protein sequence ID" value="RAN62413.1"/>
    <property type="molecule type" value="Genomic_DNA"/>
</dbReference>
<comment type="caution">
    <text evidence="1">The sequence shown here is derived from an EMBL/GenBank/DDBJ whole genome shotgun (WGS) entry which is preliminary data.</text>
</comment>
<gene>
    <name evidence="1" type="ORF">B8A44_07645</name>
</gene>
<dbReference type="AlphaFoldDB" id="A0A328KPX8"/>